<name>A0A975MKX2_9GAMM</name>
<feature type="domain" description="Type II methyltransferase M.TaqI-like" evidence="7">
    <location>
        <begin position="681"/>
        <end position="934"/>
    </location>
</feature>
<dbReference type="GO" id="GO:0009007">
    <property type="term" value="F:site-specific DNA-methyltransferase (adenine-specific) activity"/>
    <property type="evidence" value="ECO:0007669"/>
    <property type="project" value="UniProtKB-EC"/>
</dbReference>
<accession>A0A975MKX2</accession>
<keyword evidence="2" id="KW-0489">Methyltransferase</keyword>
<dbReference type="Pfam" id="PF07669">
    <property type="entry name" value="Eco57I"/>
    <property type="match status" value="1"/>
</dbReference>
<evidence type="ECO:0000256" key="1">
    <source>
        <dbReference type="ARBA" id="ARBA00011900"/>
    </source>
</evidence>
<dbReference type="EC" id="2.1.1.72" evidence="1"/>
<dbReference type="PANTHER" id="PTHR33841:SF1">
    <property type="entry name" value="DNA METHYLTRANSFERASE A"/>
    <property type="match status" value="1"/>
</dbReference>
<dbReference type="PRINTS" id="PR00507">
    <property type="entry name" value="N12N6MTFRASE"/>
</dbReference>
<protein>
    <recommendedName>
        <fullName evidence="1">site-specific DNA-methyltransferase (adenine-specific)</fullName>
        <ecNumber evidence="1">2.1.1.72</ecNumber>
    </recommendedName>
</protein>
<dbReference type="GO" id="GO:0032259">
    <property type="term" value="P:methylation"/>
    <property type="evidence" value="ECO:0007669"/>
    <property type="project" value="UniProtKB-KW"/>
</dbReference>
<proteinExistence type="predicted"/>
<gene>
    <name evidence="9" type="ORF">KEF85_09945</name>
</gene>
<dbReference type="RefSeq" id="WP_215580064.1">
    <property type="nucleotide sequence ID" value="NZ_CP073754.1"/>
</dbReference>
<evidence type="ECO:0000256" key="6">
    <source>
        <dbReference type="SAM" id="MobiDB-lite"/>
    </source>
</evidence>
<evidence type="ECO:0000313" key="9">
    <source>
        <dbReference type="EMBL" id="QWF69697.1"/>
    </source>
</evidence>
<dbReference type="SUPFAM" id="SSF53335">
    <property type="entry name" value="S-adenosyl-L-methionine-dependent methyltransferases"/>
    <property type="match status" value="1"/>
</dbReference>
<evidence type="ECO:0000256" key="3">
    <source>
        <dbReference type="ARBA" id="ARBA00022679"/>
    </source>
</evidence>
<dbReference type="PANTHER" id="PTHR33841">
    <property type="entry name" value="DNA METHYLTRANSFERASE YEEA-RELATED"/>
    <property type="match status" value="1"/>
</dbReference>
<evidence type="ECO:0000313" key="10">
    <source>
        <dbReference type="Proteomes" id="UP000676649"/>
    </source>
</evidence>
<dbReference type="InterPro" id="IPR029063">
    <property type="entry name" value="SAM-dependent_MTases_sf"/>
</dbReference>
<dbReference type="InterPro" id="IPR011639">
    <property type="entry name" value="MethylTrfase_TaqI-like_dom"/>
</dbReference>
<sequence>MSHPSIPRHHADWLSLVEVSGPFVSLPVLLRVFPQGLDVRDPIQAKALRAVYQQWQEAPNAPGIQHAWIEHVLSQLLVFPPELLAQGQAIPGGLQASLPEMAETLRPDFALLSPASTENAGQAQLLIVCYPREQLLDKPLIGKHWKATPATRMMELLHGAGVALGLVTNGEHWLLVYAPRGEITGYATWDASLWLDEAITLRAFHSLLGSHRFFGVAADNTLLAMLKESAQDQQEVTDQLGNQVREAVEVLVQSFDALDRENNQNLLQGVSAKNQYEAALTVMMRLVFLFSAEERELLHLGKPLYDENYAVSTLQEQLQEVADRYGEEVLERRYDAWTRLLASFRAVHGGVNHQDLLMQAYGGSLFDPDRYPFLEGRDRGSHWRTSLAEPLAVNNRVVLHLLNSLQRLRSKSSAGGVTETRRVSFRALGVEQIGHVYEGLLDHTGVRAGEIILGIKCAAKKQAEIPLATLEDILAQGQDKLIDFLKEETGRSPAALRKALQSDLELDQHKLLIACHHDQDLFTRLLPFAALIREDSFERPLVVLAGSVYVTAGNTRRSTGTHYTPPSLTQPIVQHTLEPLVYQGPAEGWPREQWRLKTPKEILELKVCDMAMGSGAFLVQACRFLAERLVEAWENQERIHPGEVLISPEGEFSKAEPSERLIPDDADERIAIARRVVADRCLYGVDINPMAVEMAKLSMWLITIDKHRPFTFLDHAFKCGDSLLGITSVKQLEYFSLRPEETKQTSFATMNLWRHIDDAKTKREALEVMPSDTPDQIAAKVALFVEAEETVAKLNAAADVLIVLELQGLSDRAYDAKRDELVDHMMVYWAQGLSELQGYAQQQLGKRDCFHWALAFPEITGASGFHAFVGNPPFVGGKKFSASLGSDYKEYLVAHLAKGIRGSADLCAYFFLRIRQLLKEKGTAGLLATNTISQGDSREVGLDQLTEAGFSIPRAVPSRPWPGEATLEVAHVWLYRGVWAGDFVLNDALVAGITPFLTPPGRLHGKPYRLKANENKSFQGSIVLGMGFVLDPEEATELIVRNPKNKDCLLPYLNGEDLNSRPDQSPSRWVINFRNFPLNRTVDGAWVSANEEQRKQWLRAGYVPFDYPDPVAEDYPDLIEIVNERVKADRDILVAKGKQIHEYCFWKFWDRRDKLYTAIADKQLVLVVAATSRTLAFSMSEASPVFSHATYVFALDKPKHFAVMQSFIHEIWVRNLASSMKGDLRYTASDCFETFPFPATLDDLETIGECYCQYRQLIMQMRQEGLTKTYNRFHNTGETAADIAEMRRLHVEMDKAVANAYGWQDLNLNHGFHETKQGIRYTISEAVRLEVFDRLLELNHKHYAEEVAAGLHEKKVAKTSGSGGKRKTKATENSGQMDLF</sequence>
<organism evidence="9 10">
    <name type="scientific">Methylomonas paludis</name>
    <dbReference type="NCBI Taxonomy" id="1173101"/>
    <lineage>
        <taxon>Bacteria</taxon>
        <taxon>Pseudomonadati</taxon>
        <taxon>Pseudomonadota</taxon>
        <taxon>Gammaproteobacteria</taxon>
        <taxon>Methylococcales</taxon>
        <taxon>Methylococcaceae</taxon>
        <taxon>Methylomonas</taxon>
    </lineage>
</organism>
<keyword evidence="4" id="KW-0949">S-adenosyl-L-methionine</keyword>
<dbReference type="EMBL" id="CP073754">
    <property type="protein sequence ID" value="QWF69697.1"/>
    <property type="molecule type" value="Genomic_DNA"/>
</dbReference>
<dbReference type="InterPro" id="IPR046820">
    <property type="entry name" value="MmeI_TRD"/>
</dbReference>
<keyword evidence="10" id="KW-1185">Reference proteome</keyword>
<dbReference type="Proteomes" id="UP000676649">
    <property type="component" value="Chromosome"/>
</dbReference>
<dbReference type="Gene3D" id="3.40.50.150">
    <property type="entry name" value="Vaccinia Virus protein VP39"/>
    <property type="match status" value="1"/>
</dbReference>
<evidence type="ECO:0000256" key="2">
    <source>
        <dbReference type="ARBA" id="ARBA00022603"/>
    </source>
</evidence>
<keyword evidence="3" id="KW-0808">Transferase</keyword>
<evidence type="ECO:0000259" key="8">
    <source>
        <dbReference type="Pfam" id="PF20466"/>
    </source>
</evidence>
<dbReference type="Pfam" id="PF20466">
    <property type="entry name" value="MmeI_TRD"/>
    <property type="match status" value="1"/>
</dbReference>
<evidence type="ECO:0000259" key="7">
    <source>
        <dbReference type="Pfam" id="PF07669"/>
    </source>
</evidence>
<feature type="domain" description="MmeI-like target recognition" evidence="8">
    <location>
        <begin position="1175"/>
        <end position="1239"/>
    </location>
</feature>
<comment type="catalytic activity">
    <reaction evidence="5">
        <text>a 2'-deoxyadenosine in DNA + S-adenosyl-L-methionine = an N(6)-methyl-2'-deoxyadenosine in DNA + S-adenosyl-L-homocysteine + H(+)</text>
        <dbReference type="Rhea" id="RHEA:15197"/>
        <dbReference type="Rhea" id="RHEA-COMP:12418"/>
        <dbReference type="Rhea" id="RHEA-COMP:12419"/>
        <dbReference type="ChEBI" id="CHEBI:15378"/>
        <dbReference type="ChEBI" id="CHEBI:57856"/>
        <dbReference type="ChEBI" id="CHEBI:59789"/>
        <dbReference type="ChEBI" id="CHEBI:90615"/>
        <dbReference type="ChEBI" id="CHEBI:90616"/>
        <dbReference type="EC" id="2.1.1.72"/>
    </reaction>
</comment>
<dbReference type="GO" id="GO:0006304">
    <property type="term" value="P:DNA modification"/>
    <property type="evidence" value="ECO:0007669"/>
    <property type="project" value="InterPro"/>
</dbReference>
<evidence type="ECO:0000256" key="5">
    <source>
        <dbReference type="ARBA" id="ARBA00047942"/>
    </source>
</evidence>
<reference evidence="9" key="1">
    <citation type="submission" date="2021-04" db="EMBL/GenBank/DDBJ databases">
        <title>Draft genome sequence data of methanotrophic Methylovulum sp. strain S1L and Methylomonas sp. strain S2AM isolated from boreal lake water columns.</title>
        <authorList>
            <person name="Rissanen A.J."/>
            <person name="Mangayil R."/>
            <person name="Svenning M.M."/>
            <person name="Khanongnuch R."/>
        </authorList>
    </citation>
    <scope>NUCLEOTIDE SEQUENCE</scope>
    <source>
        <strain evidence="9">S2AM</strain>
    </source>
</reference>
<feature type="region of interest" description="Disordered" evidence="6">
    <location>
        <begin position="1355"/>
        <end position="1380"/>
    </location>
</feature>
<evidence type="ECO:0000256" key="4">
    <source>
        <dbReference type="ARBA" id="ARBA00022691"/>
    </source>
</evidence>
<dbReference type="REBASE" id="508984">
    <property type="entry name" value="MpaS2AMORF9945P"/>
</dbReference>
<dbReference type="InterPro" id="IPR050953">
    <property type="entry name" value="N4_N6_ade-DNA_methylase"/>
</dbReference>
<dbReference type="KEGG" id="mpad:KEF85_09945"/>